<dbReference type="InterPro" id="IPR020904">
    <property type="entry name" value="Sc_DH/Rdtase_CS"/>
</dbReference>
<dbReference type="SUPFAM" id="SSF51735">
    <property type="entry name" value="NAD(P)-binding Rossmann-fold domains"/>
    <property type="match status" value="1"/>
</dbReference>
<comment type="similarity">
    <text evidence="1">Belongs to the short-chain dehydrogenases/reductases (SDR) family.</text>
</comment>
<organism evidence="3 4">
    <name type="scientific">Candidatus Pristimantibacillus lignocellulolyticus</name>
    <dbReference type="NCBI Taxonomy" id="2994561"/>
    <lineage>
        <taxon>Bacteria</taxon>
        <taxon>Bacillati</taxon>
        <taxon>Bacillota</taxon>
        <taxon>Bacilli</taxon>
        <taxon>Bacillales</taxon>
        <taxon>Paenibacillaceae</taxon>
        <taxon>Candidatus Pristimantibacillus</taxon>
    </lineage>
</organism>
<evidence type="ECO:0000313" key="4">
    <source>
        <dbReference type="Proteomes" id="UP001056756"/>
    </source>
</evidence>
<dbReference type="EMBL" id="CP097899">
    <property type="protein sequence ID" value="URN95488.1"/>
    <property type="molecule type" value="Genomic_DNA"/>
</dbReference>
<evidence type="ECO:0000313" key="3">
    <source>
        <dbReference type="EMBL" id="URN95488.1"/>
    </source>
</evidence>
<dbReference type="PANTHER" id="PTHR24321">
    <property type="entry name" value="DEHYDROGENASES, SHORT CHAIN"/>
    <property type="match status" value="1"/>
</dbReference>
<dbReference type="Proteomes" id="UP001056756">
    <property type="component" value="Chromosome"/>
</dbReference>
<dbReference type="PROSITE" id="PS00061">
    <property type="entry name" value="ADH_SHORT"/>
    <property type="match status" value="1"/>
</dbReference>
<dbReference type="InterPro" id="IPR036291">
    <property type="entry name" value="NAD(P)-bd_dom_sf"/>
</dbReference>
<dbReference type="AlphaFoldDB" id="A0A9J6ZI49"/>
<dbReference type="PRINTS" id="PR00081">
    <property type="entry name" value="GDHRDH"/>
</dbReference>
<dbReference type="NCBIfam" id="NF005559">
    <property type="entry name" value="PRK07231.1"/>
    <property type="match status" value="1"/>
</dbReference>
<dbReference type="KEGG" id="plig:NAG76_04310"/>
<protein>
    <submittedName>
        <fullName evidence="3">Glucose 1-dehydrogenase</fullName>
        <ecNumber evidence="3">1.1.1.47</ecNumber>
    </submittedName>
</protein>
<dbReference type="Pfam" id="PF13561">
    <property type="entry name" value="adh_short_C2"/>
    <property type="match status" value="1"/>
</dbReference>
<dbReference type="FunFam" id="3.40.50.720:FF:000084">
    <property type="entry name" value="Short-chain dehydrogenase reductase"/>
    <property type="match status" value="1"/>
</dbReference>
<proteinExistence type="inferred from homology"/>
<dbReference type="GO" id="GO:0047936">
    <property type="term" value="F:glucose 1-dehydrogenase [NAD(P)+] activity"/>
    <property type="evidence" value="ECO:0007669"/>
    <property type="project" value="UniProtKB-EC"/>
</dbReference>
<dbReference type="InterPro" id="IPR002347">
    <property type="entry name" value="SDR_fam"/>
</dbReference>
<dbReference type="EC" id="1.1.1.47" evidence="3"/>
<name>A0A9J6ZI49_9BACL</name>
<sequence length="269" mass="28501">MGRLENKVAIVTGAASGMGEATAKLFANEGAKVVVADINIESAKRVVAEIEAIGGIALAQYVDIGLPEQIEEMVLVAKNEFGRLDILHNNAARLNFKGDVDVVGMDLFEWDETMRFNLKSVLLGTKYAIPVMLETGGGSIINTTSMGGLVGELGKSAYAAAKAGVISLTKSTAVQYGKQNIRCNAIAPGMVLSDTIVEHAPEPLKKLIDIYTDVKCTPRIGNPIDIANLAVFLASDESTFITGQIISADGGLLIKNPAVAEVQKQNLNW</sequence>
<dbReference type="GO" id="GO:0008206">
    <property type="term" value="P:bile acid metabolic process"/>
    <property type="evidence" value="ECO:0007669"/>
    <property type="project" value="UniProtKB-ARBA"/>
</dbReference>
<reference evidence="3" key="1">
    <citation type="submission" date="2022-05" db="EMBL/GenBank/DDBJ databases">
        <title>Novel bacterial taxa in a minimal lignocellulolytic consortium and its capacity to transform plastics disclosed by genome-resolved metagenomics.</title>
        <authorList>
            <person name="Rodriguez C.A.D."/>
            <person name="Diaz-Garcia L."/>
            <person name="Herrera K."/>
            <person name="Tarazona N.A."/>
            <person name="Sproer C."/>
            <person name="Overmann J."/>
            <person name="Jimenez D.J."/>
        </authorList>
    </citation>
    <scope>NUCLEOTIDE SEQUENCE</scope>
    <source>
        <strain evidence="3">MAG5</strain>
    </source>
</reference>
<evidence type="ECO:0000256" key="2">
    <source>
        <dbReference type="ARBA" id="ARBA00023002"/>
    </source>
</evidence>
<gene>
    <name evidence="3" type="ORF">NAG76_04310</name>
</gene>
<dbReference type="PANTHER" id="PTHR24321:SF8">
    <property type="entry name" value="ESTRADIOL 17-BETA-DEHYDROGENASE 8-RELATED"/>
    <property type="match status" value="1"/>
</dbReference>
<dbReference type="PRINTS" id="PR00080">
    <property type="entry name" value="SDRFAMILY"/>
</dbReference>
<dbReference type="Gene3D" id="3.40.50.720">
    <property type="entry name" value="NAD(P)-binding Rossmann-like Domain"/>
    <property type="match status" value="1"/>
</dbReference>
<keyword evidence="2 3" id="KW-0560">Oxidoreductase</keyword>
<evidence type="ECO:0000256" key="1">
    <source>
        <dbReference type="ARBA" id="ARBA00006484"/>
    </source>
</evidence>
<accession>A0A9J6ZI49</accession>